<organism evidence="9 10">
    <name type="scientific">Plasmodium ovale wallikeri</name>
    <dbReference type="NCBI Taxonomy" id="864142"/>
    <lineage>
        <taxon>Eukaryota</taxon>
        <taxon>Sar</taxon>
        <taxon>Alveolata</taxon>
        <taxon>Apicomplexa</taxon>
        <taxon>Aconoidasida</taxon>
        <taxon>Haemosporida</taxon>
        <taxon>Plasmodiidae</taxon>
        <taxon>Plasmodium</taxon>
        <taxon>Plasmodium (Plasmodium)</taxon>
    </lineage>
</organism>
<gene>
    <name evidence="9" type="ORF">POVWA2_008650</name>
</gene>
<name>A0A1A8YLL2_PLAOA</name>
<dbReference type="AlphaFoldDB" id="A0A1A8YLL2"/>
<keyword evidence="5" id="KW-0479">Metal-binding</keyword>
<dbReference type="EC" id="4.6.1.12" evidence="4"/>
<dbReference type="UniPathway" id="UPA00056">
    <property type="reaction ID" value="UER00095"/>
</dbReference>
<evidence type="ECO:0000256" key="5">
    <source>
        <dbReference type="ARBA" id="ARBA00022723"/>
    </source>
</evidence>
<accession>A0A1A8YLL2</accession>
<evidence type="ECO:0000256" key="7">
    <source>
        <dbReference type="ARBA" id="ARBA00023239"/>
    </source>
</evidence>
<keyword evidence="6" id="KW-0414">Isoprene biosynthesis</keyword>
<sequence length="290" mass="33067">MVMCCRVVILTSPLGWKRYIQKRDTPVRAFLPLWVKKNNVVIYKKKKKKKKRGEELGALLYNGIRIGQGYDIHKIKVSTDNDSKLSEDKYSHEENKGQCFKMLTMGGVKIRGISVLSHSDGDVVYHALVDAILGALGSYDLGTLFPDRDEKYRDKSSSSFLRYARLLLYKSGYSIGNIDINVIAEVPKISPIRRDIVRNVSTTLRIAESQISLKGGKLTKNSRKDGCRWGKKGNRVFFERFVSSSELSFSFFYFFCKERHSIGVPPRVCTKFVKKKTTKVDINNLVGMRS</sequence>
<dbReference type="SUPFAM" id="SSF69765">
    <property type="entry name" value="IpsF-like"/>
    <property type="match status" value="1"/>
</dbReference>
<dbReference type="InterPro" id="IPR020555">
    <property type="entry name" value="MECDP_synthase_CS"/>
</dbReference>
<dbReference type="GO" id="GO:0019288">
    <property type="term" value="P:isopentenyl diphosphate biosynthetic process, methylerythritol 4-phosphate pathway"/>
    <property type="evidence" value="ECO:0007669"/>
    <property type="project" value="UniProtKB-UniPathway"/>
</dbReference>
<dbReference type="GO" id="GO:0016114">
    <property type="term" value="P:terpenoid biosynthetic process"/>
    <property type="evidence" value="ECO:0007669"/>
    <property type="project" value="InterPro"/>
</dbReference>
<dbReference type="PANTHER" id="PTHR43181">
    <property type="entry name" value="2-C-METHYL-D-ERYTHRITOL 2,4-CYCLODIPHOSPHATE SYNTHASE, CHLOROPLASTIC"/>
    <property type="match status" value="1"/>
</dbReference>
<proteinExistence type="inferred from homology"/>
<protein>
    <recommendedName>
        <fullName evidence="4">2-C-methyl-D-erythritol 2,4-cyclodiphosphate synthase</fullName>
        <ecNumber evidence="4">4.6.1.12</ecNumber>
    </recommendedName>
</protein>
<dbReference type="GO" id="GO:0046872">
    <property type="term" value="F:metal ion binding"/>
    <property type="evidence" value="ECO:0007669"/>
    <property type="project" value="UniProtKB-KW"/>
</dbReference>
<dbReference type="CDD" id="cd00554">
    <property type="entry name" value="MECDP_synthase"/>
    <property type="match status" value="1"/>
</dbReference>
<dbReference type="GO" id="GO:0008685">
    <property type="term" value="F:2-C-methyl-D-erythritol 2,4-cyclodiphosphate synthase activity"/>
    <property type="evidence" value="ECO:0007669"/>
    <property type="project" value="UniProtKB-EC"/>
</dbReference>
<dbReference type="InterPro" id="IPR003526">
    <property type="entry name" value="MECDP_synthase"/>
</dbReference>
<comment type="catalytic activity">
    <reaction evidence="1">
        <text>4-CDP-2-C-methyl-D-erythritol 2-phosphate = 2-C-methyl-D-erythritol 2,4-cyclic diphosphate + CMP</text>
        <dbReference type="Rhea" id="RHEA:23864"/>
        <dbReference type="ChEBI" id="CHEBI:57919"/>
        <dbReference type="ChEBI" id="CHEBI:58483"/>
        <dbReference type="ChEBI" id="CHEBI:60377"/>
        <dbReference type="EC" id="4.6.1.12"/>
    </reaction>
</comment>
<dbReference type="Proteomes" id="UP000078550">
    <property type="component" value="Unassembled WGS sequence"/>
</dbReference>
<dbReference type="InterPro" id="IPR036571">
    <property type="entry name" value="MECDP_synthase_sf"/>
</dbReference>
<feature type="domain" description="2-C-methyl-D-erythritol 2,4-cyclodiphosphate synthase" evidence="8">
    <location>
        <begin position="64"/>
        <end position="215"/>
    </location>
</feature>
<dbReference type="Gene3D" id="3.30.1330.50">
    <property type="entry name" value="2-C-methyl-D-erythritol 2,4-cyclodiphosphate synthase"/>
    <property type="match status" value="1"/>
</dbReference>
<comment type="pathway">
    <text evidence="3">Isoprenoid biosynthesis; isopentenyl diphosphate biosynthesis via DXP pathway; isopentenyl diphosphate from 1-deoxy-D-xylulose 5-phosphate: step 4/6.</text>
</comment>
<dbReference type="PROSITE" id="PS01350">
    <property type="entry name" value="ISPF"/>
    <property type="match status" value="1"/>
</dbReference>
<dbReference type="EMBL" id="FLRE01000032">
    <property type="protein sequence ID" value="SBT32267.1"/>
    <property type="molecule type" value="Genomic_DNA"/>
</dbReference>
<keyword evidence="7" id="KW-0456">Lyase</keyword>
<evidence type="ECO:0000256" key="1">
    <source>
        <dbReference type="ARBA" id="ARBA00000200"/>
    </source>
</evidence>
<dbReference type="Pfam" id="PF02542">
    <property type="entry name" value="YgbB"/>
    <property type="match status" value="1"/>
</dbReference>
<evidence type="ECO:0000313" key="9">
    <source>
        <dbReference type="EMBL" id="SBT32267.1"/>
    </source>
</evidence>
<reference evidence="10" key="1">
    <citation type="submission" date="2016-05" db="EMBL/GenBank/DDBJ databases">
        <authorList>
            <person name="Naeem Raeece"/>
        </authorList>
    </citation>
    <scope>NUCLEOTIDE SEQUENCE [LARGE SCALE GENOMIC DNA]</scope>
</reference>
<evidence type="ECO:0000256" key="4">
    <source>
        <dbReference type="ARBA" id="ARBA00012579"/>
    </source>
</evidence>
<dbReference type="HAMAP" id="MF_00107">
    <property type="entry name" value="IspF"/>
    <property type="match status" value="1"/>
</dbReference>
<comment type="cofactor">
    <cofactor evidence="2">
        <name>a divalent metal cation</name>
        <dbReference type="ChEBI" id="CHEBI:60240"/>
    </cofactor>
</comment>
<evidence type="ECO:0000256" key="3">
    <source>
        <dbReference type="ARBA" id="ARBA00004709"/>
    </source>
</evidence>
<evidence type="ECO:0000259" key="8">
    <source>
        <dbReference type="Pfam" id="PF02542"/>
    </source>
</evidence>
<dbReference type="PANTHER" id="PTHR43181:SF1">
    <property type="entry name" value="2-C-METHYL-D-ERYTHRITOL 2,4-CYCLODIPHOSPHATE SYNTHASE, CHLOROPLASTIC"/>
    <property type="match status" value="1"/>
</dbReference>
<evidence type="ECO:0000256" key="6">
    <source>
        <dbReference type="ARBA" id="ARBA00023229"/>
    </source>
</evidence>
<evidence type="ECO:0000256" key="2">
    <source>
        <dbReference type="ARBA" id="ARBA00001968"/>
    </source>
</evidence>
<evidence type="ECO:0000313" key="10">
    <source>
        <dbReference type="Proteomes" id="UP000078550"/>
    </source>
</evidence>